<accession>A0A1F7XND2</accession>
<dbReference type="InterPro" id="IPR005225">
    <property type="entry name" value="Small_GTP-bd"/>
</dbReference>
<dbReference type="SUPFAM" id="SSF52540">
    <property type="entry name" value="P-loop containing nucleoside triphosphate hydrolases"/>
    <property type="match status" value="1"/>
</dbReference>
<dbReference type="EMBL" id="MGFX01000001">
    <property type="protein sequence ID" value="OGM15878.1"/>
    <property type="molecule type" value="Genomic_DNA"/>
</dbReference>
<dbReference type="NCBIfam" id="TIGR00231">
    <property type="entry name" value="small_GTP"/>
    <property type="match status" value="1"/>
</dbReference>
<dbReference type="STRING" id="1802485.A2V97_03875"/>
<dbReference type="InterPro" id="IPR015760">
    <property type="entry name" value="TIF_IF2"/>
</dbReference>
<keyword evidence="5" id="KW-0342">GTP-binding</keyword>
<dbReference type="PANTHER" id="PTHR43381">
    <property type="entry name" value="TRANSLATION INITIATION FACTOR IF-2-RELATED"/>
    <property type="match status" value="1"/>
</dbReference>
<dbReference type="GO" id="GO:0003743">
    <property type="term" value="F:translation initiation factor activity"/>
    <property type="evidence" value="ECO:0007669"/>
    <property type="project" value="UniProtKB-KW"/>
</dbReference>
<dbReference type="InterPro" id="IPR053905">
    <property type="entry name" value="EF-G-like_DII"/>
</dbReference>
<proteinExistence type="inferred from homology"/>
<dbReference type="AlphaFoldDB" id="A0A1F7XND2"/>
<dbReference type="Proteomes" id="UP000177382">
    <property type="component" value="Unassembled WGS sequence"/>
</dbReference>
<sequence>MEKSARAPIVCVLGHVDHGKTTLLDAIRTTNVASKEAGGITQGIGASVVTTKKGSITFIDTPGHAAFSNMRSRGAKVADIAILVVDATAGVKPQTSEAIQLIKSANIPFVVAITKIDLPSANIEEVKGQLTKEGILFEGRGGDTPVVAVSAKESKGLSELLETINLVAEVSGVKGERNSPLEAVVIESSKDKRGTVASIVVRAGRIKVGDQISAEAISGKVRALFNDKLESVREVGPGEPGQVLGFEEVPPVGASVRIGEVTQDLKVQPQKQAEVAEGEIPILIKTKDKGSIEAIEGVLPSLYKVINKGVGDVNESDVLAAKAASARIFVFGSKVTSSSAKLAETEGVVIEKFEIIYELIERLEEILKKGEVEIFGKAEIVATFPFNNKKVAGCKVVSGRIKIKDHLKLFRGDKDIGKVRVISMKKQKEEVTEVGAGEEFGVIFEPQLDFSKGDVLVSVASKK</sequence>
<dbReference type="PROSITE" id="PS51722">
    <property type="entry name" value="G_TR_2"/>
    <property type="match status" value="1"/>
</dbReference>
<dbReference type="InterPro" id="IPR036925">
    <property type="entry name" value="TIF_IF2_dom3_sf"/>
</dbReference>
<dbReference type="SUPFAM" id="SSF50447">
    <property type="entry name" value="Translation proteins"/>
    <property type="match status" value="2"/>
</dbReference>
<gene>
    <name evidence="7" type="ORF">A2V97_03875</name>
</gene>
<dbReference type="GO" id="GO:0005737">
    <property type="term" value="C:cytoplasm"/>
    <property type="evidence" value="ECO:0007669"/>
    <property type="project" value="TreeGrafter"/>
</dbReference>
<keyword evidence="3" id="KW-0547">Nucleotide-binding</keyword>
<protein>
    <recommendedName>
        <fullName evidence="6">Tr-type G domain-containing protein</fullName>
    </recommendedName>
</protein>
<organism evidence="7 8">
    <name type="scientific">Candidatus Woesebacteria bacterium RBG_16_42_24</name>
    <dbReference type="NCBI Taxonomy" id="1802485"/>
    <lineage>
        <taxon>Bacteria</taxon>
        <taxon>Candidatus Woeseibacteriota</taxon>
    </lineage>
</organism>
<dbReference type="Pfam" id="PF11987">
    <property type="entry name" value="IF-2"/>
    <property type="match status" value="1"/>
</dbReference>
<comment type="similarity">
    <text evidence="1">Belongs to the TRAFAC class translation factor GTPase superfamily. Classic translation factor GTPase family. IF-2 subfamily.</text>
</comment>
<dbReference type="Pfam" id="PF00009">
    <property type="entry name" value="GTP_EFTU"/>
    <property type="match status" value="1"/>
</dbReference>
<dbReference type="FunFam" id="3.40.50.300:FF:000019">
    <property type="entry name" value="Translation initiation factor IF-2"/>
    <property type="match status" value="1"/>
</dbReference>
<evidence type="ECO:0000256" key="5">
    <source>
        <dbReference type="ARBA" id="ARBA00023134"/>
    </source>
</evidence>
<dbReference type="GO" id="GO:0003924">
    <property type="term" value="F:GTPase activity"/>
    <property type="evidence" value="ECO:0007669"/>
    <property type="project" value="InterPro"/>
</dbReference>
<evidence type="ECO:0000256" key="2">
    <source>
        <dbReference type="ARBA" id="ARBA00022540"/>
    </source>
</evidence>
<name>A0A1F7XND2_9BACT</name>
<feature type="domain" description="Tr-type G" evidence="6">
    <location>
        <begin position="5"/>
        <end position="173"/>
    </location>
</feature>
<dbReference type="Pfam" id="PF22042">
    <property type="entry name" value="EF-G_D2"/>
    <property type="match status" value="1"/>
</dbReference>
<evidence type="ECO:0000256" key="4">
    <source>
        <dbReference type="ARBA" id="ARBA00022917"/>
    </source>
</evidence>
<dbReference type="CDD" id="cd01887">
    <property type="entry name" value="IF2_eIF5B"/>
    <property type="match status" value="1"/>
</dbReference>
<dbReference type="PANTHER" id="PTHR43381:SF4">
    <property type="entry name" value="EUKARYOTIC TRANSLATION INITIATION FACTOR 5B"/>
    <property type="match status" value="1"/>
</dbReference>
<comment type="caution">
    <text evidence="7">The sequence shown here is derived from an EMBL/GenBank/DDBJ whole genome shotgun (WGS) entry which is preliminary data.</text>
</comment>
<keyword evidence="2" id="KW-0396">Initiation factor</keyword>
<dbReference type="InterPro" id="IPR009000">
    <property type="entry name" value="Transl_B-barrel_sf"/>
</dbReference>
<dbReference type="GO" id="GO:0005525">
    <property type="term" value="F:GTP binding"/>
    <property type="evidence" value="ECO:0007669"/>
    <property type="project" value="UniProtKB-KW"/>
</dbReference>
<evidence type="ECO:0000313" key="7">
    <source>
        <dbReference type="EMBL" id="OGM15878.1"/>
    </source>
</evidence>
<evidence type="ECO:0000259" key="6">
    <source>
        <dbReference type="PROSITE" id="PS51722"/>
    </source>
</evidence>
<evidence type="ECO:0000313" key="8">
    <source>
        <dbReference type="Proteomes" id="UP000177382"/>
    </source>
</evidence>
<dbReference type="Gene3D" id="3.40.50.300">
    <property type="entry name" value="P-loop containing nucleotide triphosphate hydrolases"/>
    <property type="match status" value="1"/>
</dbReference>
<keyword evidence="4" id="KW-0648">Protein biosynthesis</keyword>
<dbReference type="Gene3D" id="3.40.50.10050">
    <property type="entry name" value="Translation initiation factor IF- 2, domain 3"/>
    <property type="match status" value="1"/>
</dbReference>
<evidence type="ECO:0000256" key="1">
    <source>
        <dbReference type="ARBA" id="ARBA00007733"/>
    </source>
</evidence>
<dbReference type="Gene3D" id="2.40.30.10">
    <property type="entry name" value="Translation factors"/>
    <property type="match status" value="2"/>
</dbReference>
<dbReference type="InterPro" id="IPR000795">
    <property type="entry name" value="T_Tr_GTP-bd_dom"/>
</dbReference>
<evidence type="ECO:0000256" key="3">
    <source>
        <dbReference type="ARBA" id="ARBA00022741"/>
    </source>
</evidence>
<dbReference type="InterPro" id="IPR023115">
    <property type="entry name" value="TIF_IF2_dom3"/>
</dbReference>
<dbReference type="InterPro" id="IPR027417">
    <property type="entry name" value="P-loop_NTPase"/>
</dbReference>
<dbReference type="SUPFAM" id="SSF52156">
    <property type="entry name" value="Initiation factor IF2/eIF5b, domain 3"/>
    <property type="match status" value="1"/>
</dbReference>
<reference evidence="7 8" key="1">
    <citation type="journal article" date="2016" name="Nat. Commun.">
        <title>Thousands of microbial genomes shed light on interconnected biogeochemical processes in an aquifer system.</title>
        <authorList>
            <person name="Anantharaman K."/>
            <person name="Brown C.T."/>
            <person name="Hug L.A."/>
            <person name="Sharon I."/>
            <person name="Castelle C.J."/>
            <person name="Probst A.J."/>
            <person name="Thomas B.C."/>
            <person name="Singh A."/>
            <person name="Wilkins M.J."/>
            <person name="Karaoz U."/>
            <person name="Brodie E.L."/>
            <person name="Williams K.H."/>
            <person name="Hubbard S.S."/>
            <person name="Banfield J.F."/>
        </authorList>
    </citation>
    <scope>NUCLEOTIDE SEQUENCE [LARGE SCALE GENOMIC DNA]</scope>
</reference>